<name>A0ABY1ZNR9_9GAMM</name>
<dbReference type="RefSeq" id="WP_131480008.1">
    <property type="nucleotide sequence ID" value="NZ_SJDL01000006.1"/>
</dbReference>
<feature type="signal peptide" evidence="1">
    <location>
        <begin position="1"/>
        <end position="20"/>
    </location>
</feature>
<evidence type="ECO:0000313" key="3">
    <source>
        <dbReference type="Proteomes" id="UP000313645"/>
    </source>
</evidence>
<keyword evidence="3" id="KW-1185">Reference proteome</keyword>
<keyword evidence="1" id="KW-0732">Signal</keyword>
<evidence type="ECO:0000256" key="1">
    <source>
        <dbReference type="SAM" id="SignalP"/>
    </source>
</evidence>
<reference evidence="2 3" key="1">
    <citation type="submission" date="2019-02" db="EMBL/GenBank/DDBJ databases">
        <title>Marinobacter halodurans sp. nov., a marine bacterium isolated from sea tidal flat.</title>
        <authorList>
            <person name="Yoo Y."/>
            <person name="Lee D.W."/>
            <person name="Kim B.S."/>
            <person name="Kim J.-J."/>
        </authorList>
    </citation>
    <scope>NUCLEOTIDE SEQUENCE [LARGE SCALE GENOMIC DNA]</scope>
    <source>
        <strain evidence="2 3">YJ-S3-2</strain>
    </source>
</reference>
<gene>
    <name evidence="2" type="ORF">EZI54_05915</name>
</gene>
<feature type="chain" id="PRO_5047075125" evidence="1">
    <location>
        <begin position="21"/>
        <end position="134"/>
    </location>
</feature>
<evidence type="ECO:0000313" key="2">
    <source>
        <dbReference type="EMBL" id="TBW57984.1"/>
    </source>
</evidence>
<organism evidence="2 3">
    <name type="scientific">Marinobacter halodurans</name>
    <dbReference type="NCBI Taxonomy" id="2528979"/>
    <lineage>
        <taxon>Bacteria</taxon>
        <taxon>Pseudomonadati</taxon>
        <taxon>Pseudomonadota</taxon>
        <taxon>Gammaproteobacteria</taxon>
        <taxon>Pseudomonadales</taxon>
        <taxon>Marinobacteraceae</taxon>
        <taxon>Marinobacter</taxon>
    </lineage>
</organism>
<dbReference type="EMBL" id="SJDL01000006">
    <property type="protein sequence ID" value="TBW57984.1"/>
    <property type="molecule type" value="Genomic_DNA"/>
</dbReference>
<protein>
    <submittedName>
        <fullName evidence="2">Uncharacterized protein</fullName>
    </submittedName>
</protein>
<sequence>MKNLKYLCLALIAMSSSVFAYEKGWSYQNFYAEVEWCKQSIIYPNAQDYIAAGVKAGKSESELRTEAISMVPVFEGVARDMCYCTFNELAKDVPHDEFERGAIVQQYMAIPRCKRSLKEAMDAVKESRGSRRLE</sequence>
<dbReference type="Proteomes" id="UP000313645">
    <property type="component" value="Unassembled WGS sequence"/>
</dbReference>
<comment type="caution">
    <text evidence="2">The sequence shown here is derived from an EMBL/GenBank/DDBJ whole genome shotgun (WGS) entry which is preliminary data.</text>
</comment>
<accession>A0ABY1ZNR9</accession>
<proteinExistence type="predicted"/>